<sequence length="68" mass="7600">MLWKVVFLLAIVFVLTYDPNSRTLEKFVGQPTQPTSKSCENAHYEAVQFAQSPYECPTAGKTKMGAVM</sequence>
<proteinExistence type="predicted"/>
<dbReference type="EMBL" id="MN740386">
    <property type="protein sequence ID" value="QHU03735.1"/>
    <property type="molecule type" value="Genomic_DNA"/>
</dbReference>
<name>A0A6C0IZH1_9ZZZZ</name>
<evidence type="ECO:0000313" key="2">
    <source>
        <dbReference type="EMBL" id="QHU03735.1"/>
    </source>
</evidence>
<organism evidence="1">
    <name type="scientific">viral metagenome</name>
    <dbReference type="NCBI Taxonomy" id="1070528"/>
    <lineage>
        <taxon>unclassified sequences</taxon>
        <taxon>metagenomes</taxon>
        <taxon>organismal metagenomes</taxon>
    </lineage>
</organism>
<protein>
    <submittedName>
        <fullName evidence="1">Uncharacterized protein</fullName>
    </submittedName>
</protein>
<accession>A0A6C0IZH1</accession>
<dbReference type="EMBL" id="MN740292">
    <property type="protein sequence ID" value="QHT98452.1"/>
    <property type="molecule type" value="Genomic_DNA"/>
</dbReference>
<evidence type="ECO:0000313" key="1">
    <source>
        <dbReference type="EMBL" id="QHT98452.1"/>
    </source>
</evidence>
<dbReference type="AlphaFoldDB" id="A0A6C0IZH1"/>
<reference evidence="1" key="1">
    <citation type="journal article" date="2020" name="Nature">
        <title>Giant virus diversity and host interactions through global metagenomics.</title>
        <authorList>
            <person name="Schulz F."/>
            <person name="Roux S."/>
            <person name="Paez-Espino D."/>
            <person name="Jungbluth S."/>
            <person name="Walsh D.A."/>
            <person name="Denef V.J."/>
            <person name="McMahon K.D."/>
            <person name="Konstantinidis K.T."/>
            <person name="Eloe-Fadrosh E.A."/>
            <person name="Kyrpides N.C."/>
            <person name="Woyke T."/>
        </authorList>
    </citation>
    <scope>NUCLEOTIDE SEQUENCE</scope>
    <source>
        <strain evidence="1">GVMAG-M-3300025652-16</strain>
        <strain evidence="2">GVMAG-M-3300027206-1</strain>
    </source>
</reference>